<proteinExistence type="predicted"/>
<gene>
    <name evidence="2" type="ORF">DFR43_11941</name>
</gene>
<dbReference type="RefSeq" id="WP_133599170.1">
    <property type="nucleotide sequence ID" value="NZ_SNYL01000019.1"/>
</dbReference>
<dbReference type="AlphaFoldDB" id="A0A4R6U4C5"/>
<dbReference type="EMBL" id="SNYL01000019">
    <property type="protein sequence ID" value="TDQ39295.1"/>
    <property type="molecule type" value="Genomic_DNA"/>
</dbReference>
<dbReference type="Pfam" id="PF13098">
    <property type="entry name" value="Thioredoxin_2"/>
    <property type="match status" value="1"/>
</dbReference>
<evidence type="ECO:0000313" key="2">
    <source>
        <dbReference type="EMBL" id="TDQ39295.1"/>
    </source>
</evidence>
<keyword evidence="3" id="KW-1185">Reference proteome</keyword>
<comment type="caution">
    <text evidence="2">The sequence shown here is derived from an EMBL/GenBank/DDBJ whole genome shotgun (WGS) entry which is preliminary data.</text>
</comment>
<dbReference type="Proteomes" id="UP000295510">
    <property type="component" value="Unassembled WGS sequence"/>
</dbReference>
<dbReference type="Gene3D" id="3.40.30.10">
    <property type="entry name" value="Glutaredoxin"/>
    <property type="match status" value="1"/>
</dbReference>
<protein>
    <recommendedName>
        <fullName evidence="1">Thioredoxin-like fold domain-containing protein</fullName>
    </recommendedName>
</protein>
<reference evidence="2 3" key="1">
    <citation type="submission" date="2019-03" db="EMBL/GenBank/DDBJ databases">
        <title>Genomic Encyclopedia of Type Strains, Phase IV (KMG-IV): sequencing the most valuable type-strain genomes for metagenomic binning, comparative biology and taxonomic classification.</title>
        <authorList>
            <person name="Goeker M."/>
        </authorList>
    </citation>
    <scope>NUCLEOTIDE SEQUENCE [LARGE SCALE GENOMIC DNA]</scope>
    <source>
        <strain evidence="2 3">DSM 19605</strain>
    </source>
</reference>
<accession>A0A4R6U4C5</accession>
<evidence type="ECO:0000313" key="3">
    <source>
        <dbReference type="Proteomes" id="UP000295510"/>
    </source>
</evidence>
<dbReference type="SUPFAM" id="SSF52833">
    <property type="entry name" value="Thioredoxin-like"/>
    <property type="match status" value="1"/>
</dbReference>
<evidence type="ECO:0000259" key="1">
    <source>
        <dbReference type="Pfam" id="PF13098"/>
    </source>
</evidence>
<dbReference type="InterPro" id="IPR012336">
    <property type="entry name" value="Thioredoxin-like_fold"/>
</dbReference>
<name>A0A4R6U4C5_9BURK</name>
<sequence length="144" mass="15916">MTTNPNNPDGLPEILPVPGSLRAAAAAARSRGEPLVVMVTLKGCAFCDVVRNNYLGPMFQRGEVYAVQLNMLDRRTALQDIQGQLTTPYAQAREWRARIAPTVLFLDHEGREIAERLEGMSVADFYGAYLQQRLDAARARLRGG</sequence>
<feature type="domain" description="Thioredoxin-like fold" evidence="1">
    <location>
        <begin position="28"/>
        <end position="121"/>
    </location>
</feature>
<organism evidence="2 3">
    <name type="scientific">Tepidicella xavieri</name>
    <dbReference type="NCBI Taxonomy" id="360241"/>
    <lineage>
        <taxon>Bacteria</taxon>
        <taxon>Pseudomonadati</taxon>
        <taxon>Pseudomonadota</taxon>
        <taxon>Betaproteobacteria</taxon>
        <taxon>Burkholderiales</taxon>
        <taxon>Tepidicella</taxon>
    </lineage>
</organism>
<dbReference type="OrthoDB" id="8561208at2"/>
<dbReference type="InterPro" id="IPR036249">
    <property type="entry name" value="Thioredoxin-like_sf"/>
</dbReference>